<feature type="transmembrane region" description="Helical" evidence="19">
    <location>
        <begin position="98"/>
        <end position="123"/>
    </location>
</feature>
<dbReference type="EMBL" id="AGEG01000014">
    <property type="protein sequence ID" value="EHR36616.1"/>
    <property type="molecule type" value="Genomic_DNA"/>
</dbReference>
<feature type="binding site" evidence="17">
    <location>
        <begin position="96"/>
        <end position="97"/>
    </location>
    <ligand>
        <name>ATP</name>
        <dbReference type="ChEBI" id="CHEBI:30616"/>
    </ligand>
</feature>
<keyword evidence="10 19" id="KW-1133">Transmembrane helix</keyword>
<keyword evidence="18" id="KW-0460">Magnesium</keyword>
<reference evidence="20 21" key="1">
    <citation type="submission" date="2012-01" db="EMBL/GenBank/DDBJ databases">
        <title>The Genome Sequence of Facklamia languida CCUG 37842.</title>
        <authorList>
            <consortium name="The Broad Institute Genome Sequencing Platform"/>
            <person name="Earl A."/>
            <person name="Ward D."/>
            <person name="Feldgarden M."/>
            <person name="Gevers D."/>
            <person name="Huys G."/>
            <person name="Young S.K."/>
            <person name="Zeng Q."/>
            <person name="Gargeya S."/>
            <person name="Fitzgerald M."/>
            <person name="Haas B."/>
            <person name="Abouelleil A."/>
            <person name="Alvarado L."/>
            <person name="Arachchi H.M."/>
            <person name="Berlin A."/>
            <person name="Chapman S.B."/>
            <person name="Gearin G."/>
            <person name="Goldberg J."/>
            <person name="Griggs A."/>
            <person name="Gujja S."/>
            <person name="Hansen M."/>
            <person name="Heiman D."/>
            <person name="Howarth C."/>
            <person name="Larimer J."/>
            <person name="Lui A."/>
            <person name="MacDonald P.J.P."/>
            <person name="McCowen C."/>
            <person name="Montmayeur A."/>
            <person name="Murphy C."/>
            <person name="Neiman D."/>
            <person name="Pearson M."/>
            <person name="Priest M."/>
            <person name="Roberts A."/>
            <person name="Saif S."/>
            <person name="Shea T."/>
            <person name="Sisk P."/>
            <person name="Stolte C."/>
            <person name="Sykes S."/>
            <person name="Wortman J."/>
            <person name="Nusbaum C."/>
            <person name="Birren B."/>
        </authorList>
    </citation>
    <scope>NUCLEOTIDE SEQUENCE [LARGE SCALE GENOMIC DNA]</scope>
    <source>
        <strain evidence="20 21">CCUG 37842</strain>
    </source>
</reference>
<keyword evidence="8" id="KW-0418">Kinase</keyword>
<keyword evidence="6 19" id="KW-0812">Transmembrane</keyword>
<dbReference type="GO" id="GO:0005886">
    <property type="term" value="C:plasma membrane"/>
    <property type="evidence" value="ECO:0007669"/>
    <property type="project" value="UniProtKB-SubCell"/>
</dbReference>
<dbReference type="AlphaFoldDB" id="H3NK99"/>
<dbReference type="PROSITE" id="PS01069">
    <property type="entry name" value="DAGK_PROKAR"/>
    <property type="match status" value="1"/>
</dbReference>
<evidence type="ECO:0000313" key="20">
    <source>
        <dbReference type="EMBL" id="EHR36616.1"/>
    </source>
</evidence>
<gene>
    <name evidence="20" type="ORF">HMPREF9708_01288</name>
</gene>
<keyword evidence="4" id="KW-0444">Lipid biosynthesis</keyword>
<dbReference type="InterPro" id="IPR036945">
    <property type="entry name" value="DAGK_sf"/>
</dbReference>
<keyword evidence="11" id="KW-0443">Lipid metabolism</keyword>
<evidence type="ECO:0000256" key="14">
    <source>
        <dbReference type="ARBA" id="ARBA00023264"/>
    </source>
</evidence>
<keyword evidence="5" id="KW-0808">Transferase</keyword>
<evidence type="ECO:0000256" key="4">
    <source>
        <dbReference type="ARBA" id="ARBA00022516"/>
    </source>
</evidence>
<dbReference type="Gene3D" id="1.10.287.3610">
    <property type="match status" value="1"/>
</dbReference>
<evidence type="ECO:0000256" key="15">
    <source>
        <dbReference type="PIRSR" id="PIRSR600829-1"/>
    </source>
</evidence>
<evidence type="ECO:0000256" key="9">
    <source>
        <dbReference type="ARBA" id="ARBA00022840"/>
    </source>
</evidence>
<dbReference type="Pfam" id="PF01219">
    <property type="entry name" value="DAGK_prokar"/>
    <property type="match status" value="1"/>
</dbReference>
<keyword evidence="7 17" id="KW-0547">Nucleotide-binding</keyword>
<evidence type="ECO:0000256" key="11">
    <source>
        <dbReference type="ARBA" id="ARBA00023098"/>
    </source>
</evidence>
<keyword evidence="12 19" id="KW-0472">Membrane</keyword>
<evidence type="ECO:0000313" key="21">
    <source>
        <dbReference type="Proteomes" id="UP000006190"/>
    </source>
</evidence>
<keyword evidence="14" id="KW-1208">Phospholipid metabolism</keyword>
<evidence type="ECO:0000256" key="19">
    <source>
        <dbReference type="SAM" id="Phobius"/>
    </source>
</evidence>
<evidence type="ECO:0000256" key="18">
    <source>
        <dbReference type="PIRSR" id="PIRSR600829-4"/>
    </source>
</evidence>
<evidence type="ECO:0000256" key="17">
    <source>
        <dbReference type="PIRSR" id="PIRSR600829-3"/>
    </source>
</evidence>
<evidence type="ECO:0000256" key="12">
    <source>
        <dbReference type="ARBA" id="ARBA00023136"/>
    </source>
</evidence>
<feature type="binding site" evidence="17">
    <location>
        <position position="77"/>
    </location>
    <ligand>
        <name>ATP</name>
        <dbReference type="ChEBI" id="CHEBI:30616"/>
    </ligand>
</feature>
<evidence type="ECO:0000256" key="16">
    <source>
        <dbReference type="PIRSR" id="PIRSR600829-2"/>
    </source>
</evidence>
<dbReference type="InterPro" id="IPR000829">
    <property type="entry name" value="DAGK"/>
</dbReference>
<dbReference type="OrthoDB" id="9789934at2"/>
<dbReference type="CDD" id="cd14265">
    <property type="entry name" value="UDPK_IM_like"/>
    <property type="match status" value="1"/>
</dbReference>
<dbReference type="InterPro" id="IPR033717">
    <property type="entry name" value="UDPK"/>
</dbReference>
<dbReference type="PANTHER" id="PTHR34299">
    <property type="entry name" value="DIACYLGLYCEROL KINASE"/>
    <property type="match status" value="1"/>
</dbReference>
<comment type="cofactor">
    <cofactor evidence="18">
        <name>Mg(2+)</name>
        <dbReference type="ChEBI" id="CHEBI:18420"/>
    </cofactor>
    <text evidence="18">Mn(2+), Zn(2+), Cd(2+) and Co(2+) support activity to lesser extents.</text>
</comment>
<feature type="binding site" evidence="18">
    <location>
        <position position="77"/>
    </location>
    <ligand>
        <name>a divalent metal cation</name>
        <dbReference type="ChEBI" id="CHEBI:60240"/>
    </ligand>
</feature>
<organism evidence="20 21">
    <name type="scientific">Facklamia languida CCUG 37842</name>
    <dbReference type="NCBI Taxonomy" id="883113"/>
    <lineage>
        <taxon>Bacteria</taxon>
        <taxon>Bacillati</taxon>
        <taxon>Bacillota</taxon>
        <taxon>Bacilli</taxon>
        <taxon>Lactobacillales</taxon>
        <taxon>Aerococcaceae</taxon>
        <taxon>Facklamia</taxon>
    </lineage>
</organism>
<name>H3NK99_9LACT</name>
<evidence type="ECO:0000256" key="2">
    <source>
        <dbReference type="ARBA" id="ARBA00005967"/>
    </source>
</evidence>
<feature type="binding site" evidence="18">
    <location>
        <position position="29"/>
    </location>
    <ligand>
        <name>a divalent metal cation</name>
        <dbReference type="ChEBI" id="CHEBI:60240"/>
    </ligand>
</feature>
<keyword evidence="18" id="KW-0479">Metal-binding</keyword>
<dbReference type="GO" id="GO:0046872">
    <property type="term" value="F:metal ion binding"/>
    <property type="evidence" value="ECO:0007669"/>
    <property type="project" value="UniProtKB-KW"/>
</dbReference>
<comment type="subcellular location">
    <subcellularLocation>
        <location evidence="1">Cell membrane</location>
        <topology evidence="1">Multi-pass membrane protein</topology>
    </subcellularLocation>
</comment>
<dbReference type="GO" id="GO:0005524">
    <property type="term" value="F:ATP binding"/>
    <property type="evidence" value="ECO:0007669"/>
    <property type="project" value="UniProtKB-KW"/>
</dbReference>
<dbReference type="GO" id="GO:0008654">
    <property type="term" value="P:phospholipid biosynthetic process"/>
    <property type="evidence" value="ECO:0007669"/>
    <property type="project" value="UniProtKB-KW"/>
</dbReference>
<dbReference type="RefSeq" id="WP_006309493.1">
    <property type="nucleotide sequence ID" value="NZ_JH601133.1"/>
</dbReference>
<keyword evidence="9 17" id="KW-0067">ATP-binding</keyword>
<dbReference type="Proteomes" id="UP000006190">
    <property type="component" value="Unassembled WGS sequence"/>
</dbReference>
<dbReference type="PANTHER" id="PTHR34299:SF1">
    <property type="entry name" value="DIACYLGLYCEROL KINASE"/>
    <property type="match status" value="1"/>
</dbReference>
<keyword evidence="13" id="KW-0594">Phospholipid biosynthesis</keyword>
<dbReference type="STRING" id="883113.HMPREF9708_01288"/>
<evidence type="ECO:0000256" key="5">
    <source>
        <dbReference type="ARBA" id="ARBA00022679"/>
    </source>
</evidence>
<evidence type="ECO:0000256" key="7">
    <source>
        <dbReference type="ARBA" id="ARBA00022741"/>
    </source>
</evidence>
<comment type="similarity">
    <text evidence="2">Belongs to the bacterial diacylglycerol kinase family.</text>
</comment>
<dbReference type="eggNOG" id="COG0818">
    <property type="taxonomic scope" value="Bacteria"/>
</dbReference>
<evidence type="ECO:0000256" key="1">
    <source>
        <dbReference type="ARBA" id="ARBA00004651"/>
    </source>
</evidence>
<evidence type="ECO:0000256" key="13">
    <source>
        <dbReference type="ARBA" id="ARBA00023209"/>
    </source>
</evidence>
<evidence type="ECO:0000256" key="6">
    <source>
        <dbReference type="ARBA" id="ARBA00022692"/>
    </source>
</evidence>
<protein>
    <recommendedName>
        <fullName evidence="22">Undecaprenol kinase</fullName>
    </recommendedName>
</protein>
<evidence type="ECO:0008006" key="22">
    <source>
        <dbReference type="Google" id="ProtNLM"/>
    </source>
</evidence>
<comment type="caution">
    <text evidence="20">The sequence shown here is derived from an EMBL/GenBank/DDBJ whole genome shotgun (WGS) entry which is preliminary data.</text>
</comment>
<dbReference type="GO" id="GO:0016301">
    <property type="term" value="F:kinase activity"/>
    <property type="evidence" value="ECO:0007669"/>
    <property type="project" value="UniProtKB-KW"/>
</dbReference>
<proteinExistence type="inferred from homology"/>
<evidence type="ECO:0000256" key="3">
    <source>
        <dbReference type="ARBA" id="ARBA00022475"/>
    </source>
</evidence>
<feature type="binding site" evidence="16">
    <location>
        <position position="70"/>
    </location>
    <ligand>
        <name>substrate</name>
    </ligand>
</feature>
<keyword evidence="3" id="KW-1003">Cell membrane</keyword>
<sequence>MDLQDRKNPHFIQAVKCSLAGLKAAFTSERNLKIDLVAGLAVIALGLVLDLGIDEWLWLSLAMTGVLVTELLNTALERVVDLTVGNQWHLLAKEAKDIAAGAVLIAAFQAMLIGALIFGPYLLKGRG</sequence>
<dbReference type="HOGENOM" id="CLU_112343_2_2_9"/>
<keyword evidence="21" id="KW-1185">Reference proteome</keyword>
<feature type="binding site" evidence="17">
    <location>
        <position position="29"/>
    </location>
    <ligand>
        <name>ATP</name>
        <dbReference type="ChEBI" id="CHEBI:30616"/>
    </ligand>
</feature>
<evidence type="ECO:0000256" key="10">
    <source>
        <dbReference type="ARBA" id="ARBA00022989"/>
    </source>
</evidence>
<evidence type="ECO:0000256" key="8">
    <source>
        <dbReference type="ARBA" id="ARBA00022777"/>
    </source>
</evidence>
<accession>H3NK99</accession>
<dbReference type="PATRIC" id="fig|883113.3.peg.1285"/>
<feature type="active site" description="Proton acceptor" evidence="15">
    <location>
        <position position="70"/>
    </location>
</feature>
<feature type="transmembrane region" description="Helical" evidence="19">
    <location>
        <begin position="36"/>
        <end position="53"/>
    </location>
</feature>